<dbReference type="InterPro" id="IPR052769">
    <property type="entry name" value="TPR_domain_protein"/>
</dbReference>
<proteinExistence type="predicted"/>
<dbReference type="PANTHER" id="PTHR46014:SF1">
    <property type="entry name" value="TETRATRICOPEPTIDE REPEAT PROTEIN 1"/>
    <property type="match status" value="1"/>
</dbReference>
<dbReference type="eggNOG" id="KOG4234">
    <property type="taxonomic scope" value="Eukaryota"/>
</dbReference>
<accession>S3CF64</accession>
<dbReference type="SUPFAM" id="SSF48452">
    <property type="entry name" value="TPR-like"/>
    <property type="match status" value="1"/>
</dbReference>
<name>S3CF64_OPHP1</name>
<dbReference type="Proteomes" id="UP000016923">
    <property type="component" value="Unassembled WGS sequence"/>
</dbReference>
<dbReference type="OrthoDB" id="1872379at2759"/>
<feature type="compositionally biased region" description="Basic and acidic residues" evidence="1">
    <location>
        <begin position="142"/>
        <end position="165"/>
    </location>
</feature>
<dbReference type="SMART" id="SM00028">
    <property type="entry name" value="TPR"/>
    <property type="match status" value="2"/>
</dbReference>
<dbReference type="STRING" id="1262450.S3CF64"/>
<dbReference type="AlphaFoldDB" id="S3CF64"/>
<dbReference type="Gene3D" id="1.25.40.10">
    <property type="entry name" value="Tetratricopeptide repeat domain"/>
    <property type="match status" value="1"/>
</dbReference>
<feature type="compositionally biased region" description="Acidic residues" evidence="1">
    <location>
        <begin position="179"/>
        <end position="192"/>
    </location>
</feature>
<feature type="region of interest" description="Disordered" evidence="1">
    <location>
        <begin position="142"/>
        <end position="221"/>
    </location>
</feature>
<dbReference type="VEuPathDB" id="FungiDB:F503_05816"/>
<sequence length="338" mass="36587">MPRMTDPIREQATKKAKKASQNEDTSTASRAAATGTARNAAGQDDKPDVPETTPDDDEPDWFSPEQEASLLAEANEHKAEANALFARGQADAALTAYETAVAVLPAYLYYDLAVLRSNMAACHLKLSAWQEAIRSATQAVEALDKKEKTRPAIAGEQKELKKQPEDAPVEEPGRQPTSVEDDDDDEVEEEIVSEGAAKAARPPPPAPVMPTAAAKASSLPTERDRLRIRAKALLRRGRARAELGGWANLAGAEEDYKALAAMPPGTLGDVDRRLALKQIRELPARTSAAKDHEMGDMMGKLKELGNGLLRPFGISTDNFQMVKDEKTGGYSMNFRQGP</sequence>
<evidence type="ECO:0000256" key="1">
    <source>
        <dbReference type="SAM" id="MobiDB-lite"/>
    </source>
</evidence>
<feature type="compositionally biased region" description="Basic and acidic residues" evidence="1">
    <location>
        <begin position="1"/>
        <end position="13"/>
    </location>
</feature>
<organism evidence="2 3">
    <name type="scientific">Ophiostoma piceae (strain UAMH 11346)</name>
    <name type="common">Sap stain fungus</name>
    <dbReference type="NCBI Taxonomy" id="1262450"/>
    <lineage>
        <taxon>Eukaryota</taxon>
        <taxon>Fungi</taxon>
        <taxon>Dikarya</taxon>
        <taxon>Ascomycota</taxon>
        <taxon>Pezizomycotina</taxon>
        <taxon>Sordariomycetes</taxon>
        <taxon>Sordariomycetidae</taxon>
        <taxon>Ophiostomatales</taxon>
        <taxon>Ophiostomataceae</taxon>
        <taxon>Ophiostoma</taxon>
    </lineage>
</organism>
<evidence type="ECO:0000313" key="3">
    <source>
        <dbReference type="Proteomes" id="UP000016923"/>
    </source>
</evidence>
<dbReference type="InterPro" id="IPR011990">
    <property type="entry name" value="TPR-like_helical_dom_sf"/>
</dbReference>
<dbReference type="OMA" id="KSAIDDC"/>
<feature type="region of interest" description="Disordered" evidence="1">
    <location>
        <begin position="1"/>
        <end position="63"/>
    </location>
</feature>
<evidence type="ECO:0000313" key="2">
    <source>
        <dbReference type="EMBL" id="EPE10721.1"/>
    </source>
</evidence>
<protein>
    <submittedName>
        <fullName evidence="2">Tetratricopeptide repeat protein 1</fullName>
    </submittedName>
</protein>
<dbReference type="EMBL" id="KE148146">
    <property type="protein sequence ID" value="EPE10721.1"/>
    <property type="molecule type" value="Genomic_DNA"/>
</dbReference>
<dbReference type="HOGENOM" id="CLU_058463_1_0_1"/>
<reference evidence="2 3" key="1">
    <citation type="journal article" date="2013" name="BMC Genomics">
        <title>The genome and transcriptome of the pine saprophyte Ophiostoma piceae, and a comparison with the bark beetle-associated pine pathogen Grosmannia clavigera.</title>
        <authorList>
            <person name="Haridas S."/>
            <person name="Wang Y."/>
            <person name="Lim L."/>
            <person name="Massoumi Alamouti S."/>
            <person name="Jackman S."/>
            <person name="Docking R."/>
            <person name="Robertson G."/>
            <person name="Birol I."/>
            <person name="Bohlmann J."/>
            <person name="Breuil C."/>
        </authorList>
    </citation>
    <scope>NUCLEOTIDE SEQUENCE [LARGE SCALE GENOMIC DNA]</scope>
    <source>
        <strain evidence="2 3">UAMH 11346</strain>
    </source>
</reference>
<gene>
    <name evidence="2" type="ORF">F503_05816</name>
</gene>
<keyword evidence="3" id="KW-1185">Reference proteome</keyword>
<dbReference type="PANTHER" id="PTHR46014">
    <property type="entry name" value="TETRATRICOPEPTIDE REPEAT PROTEIN 1"/>
    <property type="match status" value="1"/>
</dbReference>
<feature type="compositionally biased region" description="Low complexity" evidence="1">
    <location>
        <begin position="25"/>
        <end position="42"/>
    </location>
</feature>
<dbReference type="InterPro" id="IPR019734">
    <property type="entry name" value="TPR_rpt"/>
</dbReference>